<evidence type="ECO:0000313" key="4">
    <source>
        <dbReference type="EMBL" id="GGL58785.1"/>
    </source>
</evidence>
<sequence>MKKKTHFWMSLVFSLSLLFCTIAAGVIFLLQNGHKHAVVSSRGIVGAATAKARTIQQDTDLDTKNAALVKQINLKKSEIDQYLSHSGFSGTAVVVSHGYVVLNKGYGYSNLLVHRPNQPETEYYIGSITKSVTAVAFMQMKERGLISFDTPVSQFYPDFPHGRSISMLDLLCHVSGLRTAPETLKSLTRDELVQKIANYNIRLSSLPGTSWAYMDANYAMVAAILDKISQSTYGETLHQYIQQNIFDRAGLQQSGFGDSMAQSSHPSTGYGNLNEPRMVPSFSQLLGCGDVYMSAWDLYQFDRALADGTLVSAASYNTIFTNHFGGVHYSLGWYINRGGWGKDTYSSHGVLGGWNSGNAFSMDRQNYVVLLANSSRSSGIIAPANETIFNILAGG</sequence>
<reference evidence="4" key="2">
    <citation type="submission" date="2020-09" db="EMBL/GenBank/DDBJ databases">
        <authorList>
            <person name="Sun Q."/>
            <person name="Ohkuma M."/>
        </authorList>
    </citation>
    <scope>NUCLEOTIDE SEQUENCE</scope>
    <source>
        <strain evidence="4">JCM 15325</strain>
    </source>
</reference>
<dbReference type="Gene3D" id="3.40.710.10">
    <property type="entry name" value="DD-peptidase/beta-lactamase superfamily"/>
    <property type="match status" value="1"/>
</dbReference>
<gene>
    <name evidence="4" type="ORF">GCM10007968_23450</name>
</gene>
<dbReference type="EMBL" id="BMOK01000010">
    <property type="protein sequence ID" value="GGL58785.1"/>
    <property type="molecule type" value="Genomic_DNA"/>
</dbReference>
<feature type="domain" description="Beta-lactamase-related" evidence="3">
    <location>
        <begin position="79"/>
        <end position="377"/>
    </location>
</feature>
<dbReference type="RefSeq" id="WP_188803577.1">
    <property type="nucleotide sequence ID" value="NZ_BMOK01000010.1"/>
</dbReference>
<dbReference type="Proteomes" id="UP000654670">
    <property type="component" value="Unassembled WGS sequence"/>
</dbReference>
<comment type="subcellular location">
    <subcellularLocation>
        <location evidence="1">Membrane</location>
    </subcellularLocation>
</comment>
<dbReference type="PANTHER" id="PTHR46825:SF11">
    <property type="entry name" value="PENICILLIN-BINDING PROTEIN 4"/>
    <property type="match status" value="1"/>
</dbReference>
<dbReference type="InterPro" id="IPR050491">
    <property type="entry name" value="AmpC-like"/>
</dbReference>
<dbReference type="GO" id="GO:0016020">
    <property type="term" value="C:membrane"/>
    <property type="evidence" value="ECO:0007669"/>
    <property type="project" value="UniProtKB-SubCell"/>
</dbReference>
<dbReference type="SUPFAM" id="SSF56601">
    <property type="entry name" value="beta-lactamase/transpeptidase-like"/>
    <property type="match status" value="1"/>
</dbReference>
<dbReference type="Pfam" id="PF00144">
    <property type="entry name" value="Beta-lactamase"/>
    <property type="match status" value="1"/>
</dbReference>
<organism evidence="4 5">
    <name type="scientific">Sporolactobacillus putidus</name>
    <dbReference type="NCBI Taxonomy" id="492735"/>
    <lineage>
        <taxon>Bacteria</taxon>
        <taxon>Bacillati</taxon>
        <taxon>Bacillota</taxon>
        <taxon>Bacilli</taxon>
        <taxon>Bacillales</taxon>
        <taxon>Sporolactobacillaceae</taxon>
        <taxon>Sporolactobacillus</taxon>
    </lineage>
</organism>
<evidence type="ECO:0000259" key="3">
    <source>
        <dbReference type="Pfam" id="PF00144"/>
    </source>
</evidence>
<accession>A0A917S4V1</accession>
<evidence type="ECO:0000256" key="1">
    <source>
        <dbReference type="ARBA" id="ARBA00004370"/>
    </source>
</evidence>
<dbReference type="AlphaFoldDB" id="A0A917S4V1"/>
<name>A0A917S4V1_9BACL</name>
<proteinExistence type="predicted"/>
<dbReference type="InterPro" id="IPR001466">
    <property type="entry name" value="Beta-lactam-related"/>
</dbReference>
<evidence type="ECO:0000256" key="2">
    <source>
        <dbReference type="ARBA" id="ARBA00023136"/>
    </source>
</evidence>
<dbReference type="InterPro" id="IPR012338">
    <property type="entry name" value="Beta-lactam/transpept-like"/>
</dbReference>
<keyword evidence="2" id="KW-0472">Membrane</keyword>
<comment type="caution">
    <text evidence="4">The sequence shown here is derived from an EMBL/GenBank/DDBJ whole genome shotgun (WGS) entry which is preliminary data.</text>
</comment>
<keyword evidence="5" id="KW-1185">Reference proteome</keyword>
<dbReference type="PANTHER" id="PTHR46825">
    <property type="entry name" value="D-ALANYL-D-ALANINE-CARBOXYPEPTIDASE/ENDOPEPTIDASE AMPH"/>
    <property type="match status" value="1"/>
</dbReference>
<reference evidence="4" key="1">
    <citation type="journal article" date="2014" name="Int. J. Syst. Evol. Microbiol.">
        <title>Complete genome sequence of Corynebacterium casei LMG S-19264T (=DSM 44701T), isolated from a smear-ripened cheese.</title>
        <authorList>
            <consortium name="US DOE Joint Genome Institute (JGI-PGF)"/>
            <person name="Walter F."/>
            <person name="Albersmeier A."/>
            <person name="Kalinowski J."/>
            <person name="Ruckert C."/>
        </authorList>
    </citation>
    <scope>NUCLEOTIDE SEQUENCE</scope>
    <source>
        <strain evidence="4">JCM 15325</strain>
    </source>
</reference>
<protein>
    <recommendedName>
        <fullName evidence="3">Beta-lactamase-related domain-containing protein</fullName>
    </recommendedName>
</protein>
<evidence type="ECO:0000313" key="5">
    <source>
        <dbReference type="Proteomes" id="UP000654670"/>
    </source>
</evidence>